<dbReference type="AlphaFoldDB" id="A0A1V0GS19"/>
<dbReference type="SUPFAM" id="SSF53850">
    <property type="entry name" value="Periplasmic binding protein-like II"/>
    <property type="match status" value="1"/>
</dbReference>
<dbReference type="PANTHER" id="PTHR42941">
    <property type="entry name" value="SLL1037 PROTEIN"/>
    <property type="match status" value="1"/>
</dbReference>
<proteinExistence type="predicted"/>
<reference evidence="1" key="1">
    <citation type="submission" date="2017-12" db="EMBL/GenBank/DDBJ databases">
        <title>FDA dAtabase for Regulatory Grade micrObial Sequences (FDA-ARGOS): Supporting development and validation of Infectious Disease Dx tests.</title>
        <authorList>
            <person name="Campos J."/>
            <person name="Goldberg B."/>
            <person name="Tallon L."/>
            <person name="Sadzewicz L."/>
            <person name="Sengamalay N."/>
            <person name="Ott S."/>
            <person name="Godinez A."/>
            <person name="Nagaraj S."/>
            <person name="Vyas G."/>
            <person name="Aluvathingal J."/>
            <person name="Nadendla S."/>
            <person name="Geyer C."/>
            <person name="Nandy P."/>
            <person name="Hobson J."/>
            <person name="Sichtig H."/>
        </authorList>
    </citation>
    <scope>NUCLEOTIDE SEQUENCE</scope>
    <source>
        <strain evidence="1">FDAARGOS_252</strain>
    </source>
</reference>
<dbReference type="Gene3D" id="3.40.190.10">
    <property type="entry name" value="Periplasmic binding protein-like II"/>
    <property type="match status" value="2"/>
</dbReference>
<name>A0A1V0GS19_9RHOB</name>
<dbReference type="KEGG" id="pye:A6J80_09820"/>
<dbReference type="Pfam" id="PF16868">
    <property type="entry name" value="NMT1_3"/>
    <property type="match status" value="1"/>
</dbReference>
<dbReference type="Proteomes" id="UP000191257">
    <property type="component" value="Chromosome"/>
</dbReference>
<gene>
    <name evidence="1" type="ORF">A6J80_09820</name>
</gene>
<evidence type="ECO:0000313" key="1">
    <source>
        <dbReference type="EMBL" id="ARC36644.1"/>
    </source>
</evidence>
<accession>A0A1V0GS19</accession>
<evidence type="ECO:0000313" key="2">
    <source>
        <dbReference type="Proteomes" id="UP000191257"/>
    </source>
</evidence>
<organism evidence="1 2">
    <name type="scientific">Paracoccus yeei</name>
    <dbReference type="NCBI Taxonomy" id="147645"/>
    <lineage>
        <taxon>Bacteria</taxon>
        <taxon>Pseudomonadati</taxon>
        <taxon>Pseudomonadota</taxon>
        <taxon>Alphaproteobacteria</taxon>
        <taxon>Rhodobacterales</taxon>
        <taxon>Paracoccaceae</taxon>
        <taxon>Paracoccus</taxon>
    </lineage>
</organism>
<sequence length="325" mass="33474">MLMRFLAATIALAMVCIPAPRAEELRFFRIATAATGGTYYPVGALIATAISAPPGSRPCAQGGPCGVAGLIASAIASEGSVANVAAIQENRVESGLVQGDVAALAQMGAAPDLRAIAALYTEAIHVVTRRDAGSATIGDLRGKRVSVDMAGSGTMVDAGIILAAAGLAPGDFTEARLSASDAARALSRNELDAFFFVGGYPAPAIAELAGQVEISLLPIPAELARQVAQDHPFLSESTIPPGTYQGQGEAVPTLSVAAIWATSARQPNDLILSITRALWSEPSARLLRTGRPMGRAIERSHALEGLGIPLHPGAAQFYREIGMLD</sequence>
<dbReference type="InterPro" id="IPR011852">
    <property type="entry name" value="TRAP_TAXI"/>
</dbReference>
<dbReference type="NCBIfam" id="TIGR02122">
    <property type="entry name" value="TRAP_TAXI"/>
    <property type="match status" value="1"/>
</dbReference>
<dbReference type="PANTHER" id="PTHR42941:SF1">
    <property type="entry name" value="SLL1037 PROTEIN"/>
    <property type="match status" value="1"/>
</dbReference>
<dbReference type="eggNOG" id="COG2358">
    <property type="taxonomic scope" value="Bacteria"/>
</dbReference>
<keyword evidence="2" id="KW-1185">Reference proteome</keyword>
<dbReference type="CDD" id="cd13520">
    <property type="entry name" value="PBP2_TAXI_TRAP"/>
    <property type="match status" value="1"/>
</dbReference>
<dbReference type="EMBL" id="CP020442">
    <property type="protein sequence ID" value="ARC36644.1"/>
    <property type="molecule type" value="Genomic_DNA"/>
</dbReference>
<dbReference type="STRING" id="147645.A6J80_09820"/>
<protein>
    <submittedName>
        <fullName evidence="1">Immunogenic protein</fullName>
    </submittedName>
</protein>
<dbReference type="RefSeq" id="WP_080621296.1">
    <property type="nucleotide sequence ID" value="NZ_CAWMZI010000001.1"/>
</dbReference>